<sequence>MDTAKQHEAAGAPQRKWVTDLLARATATELKSVWEALEQKPDFSPLRGPETGLVMVRGRIGGGGAAFNLGEATVSRATIRLSSGTVGHGHVLGTDRSRARLAAIFDAMWQETEYRPLIEARLLEPVATRIAAEERAKAEETAATRVDFFTMVRGED</sequence>
<evidence type="ECO:0000313" key="2">
    <source>
        <dbReference type="Proteomes" id="UP001155380"/>
    </source>
</evidence>
<gene>
    <name evidence="1" type="primary">phnG</name>
    <name evidence="1" type="ORF">NBH21_13520</name>
</gene>
<organism evidence="1 2">
    <name type="scientific">Ciceribacter sichuanensis</name>
    <dbReference type="NCBI Taxonomy" id="2949647"/>
    <lineage>
        <taxon>Bacteria</taxon>
        <taxon>Pseudomonadati</taxon>
        <taxon>Pseudomonadota</taxon>
        <taxon>Alphaproteobacteria</taxon>
        <taxon>Hyphomicrobiales</taxon>
        <taxon>Rhizobiaceae</taxon>
        <taxon>Ciceribacter</taxon>
    </lineage>
</organism>
<dbReference type="EMBL" id="JAMXLX010000004">
    <property type="protein sequence ID" value="MCO5957794.1"/>
    <property type="molecule type" value="Genomic_DNA"/>
</dbReference>
<proteinExistence type="predicted"/>
<protein>
    <submittedName>
        <fullName evidence="1">Phosphonate C-P lyase system protein PhnG</fullName>
    </submittedName>
</protein>
<dbReference type="AlphaFoldDB" id="A0AAJ1BX29"/>
<dbReference type="Pfam" id="PF06754">
    <property type="entry name" value="PhnG"/>
    <property type="match status" value="1"/>
</dbReference>
<comment type="caution">
    <text evidence="1">The sequence shown here is derived from an EMBL/GenBank/DDBJ whole genome shotgun (WGS) entry which is preliminary data.</text>
</comment>
<dbReference type="GO" id="GO:0015716">
    <property type="term" value="P:organic phosphonate transport"/>
    <property type="evidence" value="ECO:0007669"/>
    <property type="project" value="InterPro"/>
</dbReference>
<dbReference type="GO" id="GO:0019634">
    <property type="term" value="P:organic phosphonate metabolic process"/>
    <property type="evidence" value="ECO:0007669"/>
    <property type="project" value="InterPro"/>
</dbReference>
<keyword evidence="1" id="KW-0456">Lyase</keyword>
<dbReference type="Proteomes" id="UP001155380">
    <property type="component" value="Unassembled WGS sequence"/>
</dbReference>
<evidence type="ECO:0000313" key="1">
    <source>
        <dbReference type="EMBL" id="MCO5957794.1"/>
    </source>
</evidence>
<dbReference type="InterPro" id="IPR009609">
    <property type="entry name" value="Phosphonate_metab_PhnG"/>
</dbReference>
<dbReference type="GO" id="GO:0016829">
    <property type="term" value="F:lyase activity"/>
    <property type="evidence" value="ECO:0007669"/>
    <property type="project" value="UniProtKB-KW"/>
</dbReference>
<reference evidence="1" key="1">
    <citation type="submission" date="2022-06" db="EMBL/GenBank/DDBJ databases">
        <authorList>
            <person name="Sun Q."/>
        </authorList>
    </citation>
    <scope>NUCLEOTIDE SEQUENCE</scope>
    <source>
        <strain evidence="1">S101</strain>
    </source>
</reference>
<accession>A0AAJ1BX29</accession>
<dbReference type="NCBIfam" id="TIGR03293">
    <property type="entry name" value="PhnG_redo"/>
    <property type="match status" value="1"/>
</dbReference>
<dbReference type="RefSeq" id="WP_250914168.1">
    <property type="nucleotide sequence ID" value="NZ_JAMXLX010000004.1"/>
</dbReference>
<name>A0AAJ1BX29_9HYPH</name>